<accession>A0A381PAU7</accession>
<reference evidence="1" key="1">
    <citation type="submission" date="2018-05" db="EMBL/GenBank/DDBJ databases">
        <authorList>
            <person name="Lanie J.A."/>
            <person name="Ng W.-L."/>
            <person name="Kazmierczak K.M."/>
            <person name="Andrzejewski T.M."/>
            <person name="Davidsen T.M."/>
            <person name="Wayne K.J."/>
            <person name="Tettelin H."/>
            <person name="Glass J.I."/>
            <person name="Rusch D."/>
            <person name="Podicherti R."/>
            <person name="Tsui H.-C.T."/>
            <person name="Winkler M.E."/>
        </authorList>
    </citation>
    <scope>NUCLEOTIDE SEQUENCE</scope>
</reference>
<proteinExistence type="predicted"/>
<name>A0A381PAU7_9ZZZZ</name>
<gene>
    <name evidence="1" type="ORF">METZ01_LOCUS16934</name>
</gene>
<dbReference type="EMBL" id="UINC01000928">
    <property type="protein sequence ID" value="SUZ64080.1"/>
    <property type="molecule type" value="Genomic_DNA"/>
</dbReference>
<protein>
    <submittedName>
        <fullName evidence="1">Uncharacterized protein</fullName>
    </submittedName>
</protein>
<dbReference type="AlphaFoldDB" id="A0A381PAU7"/>
<organism evidence="1">
    <name type="scientific">marine metagenome</name>
    <dbReference type="NCBI Taxonomy" id="408172"/>
    <lineage>
        <taxon>unclassified sequences</taxon>
        <taxon>metagenomes</taxon>
        <taxon>ecological metagenomes</taxon>
    </lineage>
</organism>
<sequence>MHIEIRSKFAAFAAAAEYVAKHLLIAVKHRHGCISLEFGEKTGFVEKSSSLVGIFDEYLEVTVDESRESFNGGSRHRPNFISK</sequence>
<evidence type="ECO:0000313" key="1">
    <source>
        <dbReference type="EMBL" id="SUZ64080.1"/>
    </source>
</evidence>